<keyword evidence="1" id="KW-0732">Signal</keyword>
<protein>
    <recommendedName>
        <fullName evidence="4">Ig-like domain (Group 3)</fullName>
    </recommendedName>
</protein>
<evidence type="ECO:0000256" key="1">
    <source>
        <dbReference type="SAM" id="SignalP"/>
    </source>
</evidence>
<reference evidence="3" key="1">
    <citation type="submission" date="2016-06" db="EMBL/GenBank/DDBJ databases">
        <authorList>
            <person name="Varghese N."/>
            <person name="Submissions Spin"/>
        </authorList>
    </citation>
    <scope>NUCLEOTIDE SEQUENCE [LARGE SCALE GENOMIC DNA]</scope>
    <source>
        <strain evidence="3">DSM 45647</strain>
    </source>
</reference>
<feature type="chain" id="PRO_5008717777" description="Ig-like domain (Group 3)" evidence="1">
    <location>
        <begin position="28"/>
        <end position="349"/>
    </location>
</feature>
<dbReference type="Proteomes" id="UP000199360">
    <property type="component" value="Unassembled WGS sequence"/>
</dbReference>
<feature type="signal peptide" evidence="1">
    <location>
        <begin position="1"/>
        <end position="27"/>
    </location>
</feature>
<gene>
    <name evidence="2" type="ORF">GA0070213_103117</name>
</gene>
<dbReference type="EMBL" id="FMDM01000003">
    <property type="protein sequence ID" value="SCG45375.1"/>
    <property type="molecule type" value="Genomic_DNA"/>
</dbReference>
<name>A0A1C5HHB4_9ACTN</name>
<keyword evidence="3" id="KW-1185">Reference proteome</keyword>
<evidence type="ECO:0000313" key="2">
    <source>
        <dbReference type="EMBL" id="SCG45375.1"/>
    </source>
</evidence>
<dbReference type="AlphaFoldDB" id="A0A1C5HHB4"/>
<dbReference type="OrthoDB" id="3447380at2"/>
<sequence length="349" mass="37071">MRRRSVFAAGVLAAVLVIVSSPGPAQAADVLQVNGAYSDSPNPGTLVVSVTSTQPIANILAEVVTEDTGAPVAQTSSFALQSQTSDAALWATSAPLILDALGDYVVHVEVTDVAGNHVRQERAGSLLYRVVTFLDGVTAAPSTVDYDRRQVTVRGTLKGRWPGTGEVRPLAEFPIDVNGSDGSPPVSTAPDGSFSSTVTIFGPAPEVTATYYASLDRPYFEQSEPVRFPITIDPRQTRVTAKVDRTRVVAGRSVQVRGQLSWLTSAGWAPYANQASVIYFNLCDDNGCYATYGPTDTDAKGRFVVDIVPSQTGYFHVVFSPNDPFNGRFIADSATRTGIVTVLPAGPLR</sequence>
<evidence type="ECO:0008006" key="4">
    <source>
        <dbReference type="Google" id="ProtNLM"/>
    </source>
</evidence>
<accession>A0A1C5HHB4</accession>
<proteinExistence type="predicted"/>
<organism evidence="2 3">
    <name type="scientific">Micromonospora humi</name>
    <dbReference type="NCBI Taxonomy" id="745366"/>
    <lineage>
        <taxon>Bacteria</taxon>
        <taxon>Bacillati</taxon>
        <taxon>Actinomycetota</taxon>
        <taxon>Actinomycetes</taxon>
        <taxon>Micromonosporales</taxon>
        <taxon>Micromonosporaceae</taxon>
        <taxon>Micromonospora</taxon>
    </lineage>
</organism>
<evidence type="ECO:0000313" key="3">
    <source>
        <dbReference type="Proteomes" id="UP000199360"/>
    </source>
</evidence>
<dbReference type="RefSeq" id="WP_091058960.1">
    <property type="nucleotide sequence ID" value="NZ_FMDM01000003.1"/>
</dbReference>